<evidence type="ECO:0000256" key="7">
    <source>
        <dbReference type="PIRSR" id="PIRSR000724-2"/>
    </source>
</evidence>
<keyword evidence="5 8" id="KW-0418">Kinase</keyword>
<dbReference type="SUPFAM" id="SSF53748">
    <property type="entry name" value="Phosphoglycerate kinase"/>
    <property type="match status" value="1"/>
</dbReference>
<evidence type="ECO:0000256" key="3">
    <source>
        <dbReference type="ARBA" id="ARBA00022679"/>
    </source>
</evidence>
<evidence type="ECO:0000256" key="2">
    <source>
        <dbReference type="ARBA" id="ARBA00013061"/>
    </source>
</evidence>
<keyword evidence="4" id="KW-0547">Nucleotide-binding</keyword>
<evidence type="ECO:0000313" key="10">
    <source>
        <dbReference type="Proteomes" id="UP000231276"/>
    </source>
</evidence>
<dbReference type="PIRSF" id="PIRSF000724">
    <property type="entry name" value="Pgk"/>
    <property type="match status" value="1"/>
</dbReference>
<protein>
    <recommendedName>
        <fullName evidence="2 8">Phosphoglycerate kinase</fullName>
        <ecNumber evidence="2 8">2.7.2.3</ecNumber>
    </recommendedName>
</protein>
<dbReference type="AlphaFoldDB" id="A0A2H0DXQ0"/>
<evidence type="ECO:0000256" key="5">
    <source>
        <dbReference type="ARBA" id="ARBA00022777"/>
    </source>
</evidence>
<dbReference type="EMBL" id="PCTS01000024">
    <property type="protein sequence ID" value="PIP86489.1"/>
    <property type="molecule type" value="Genomic_DNA"/>
</dbReference>
<comment type="caution">
    <text evidence="9">The sequence shown here is derived from an EMBL/GenBank/DDBJ whole genome shotgun (WGS) entry which is preliminary data.</text>
</comment>
<feature type="binding site" evidence="7">
    <location>
        <position position="196"/>
    </location>
    <ligand>
        <name>ATP</name>
        <dbReference type="ChEBI" id="CHEBI:30616"/>
    </ligand>
</feature>
<dbReference type="GO" id="GO:0043531">
    <property type="term" value="F:ADP binding"/>
    <property type="evidence" value="ECO:0007669"/>
    <property type="project" value="TreeGrafter"/>
</dbReference>
<comment type="catalytic activity">
    <reaction evidence="1 8">
        <text>(2R)-3-phosphoglycerate + ATP = (2R)-3-phospho-glyceroyl phosphate + ADP</text>
        <dbReference type="Rhea" id="RHEA:14801"/>
        <dbReference type="ChEBI" id="CHEBI:30616"/>
        <dbReference type="ChEBI" id="CHEBI:57604"/>
        <dbReference type="ChEBI" id="CHEBI:58272"/>
        <dbReference type="ChEBI" id="CHEBI:456216"/>
        <dbReference type="EC" id="2.7.2.3"/>
    </reaction>
</comment>
<name>A0A2H0DXQ0_9BACT</name>
<dbReference type="GO" id="GO:0006094">
    <property type="term" value="P:gluconeogenesis"/>
    <property type="evidence" value="ECO:0007669"/>
    <property type="project" value="TreeGrafter"/>
</dbReference>
<accession>A0A2H0DXQ0</accession>
<proteinExistence type="inferred from homology"/>
<evidence type="ECO:0000256" key="6">
    <source>
        <dbReference type="ARBA" id="ARBA00022840"/>
    </source>
</evidence>
<keyword evidence="3 8" id="KW-0808">Transferase</keyword>
<dbReference type="PRINTS" id="PR00477">
    <property type="entry name" value="PHGLYCKINASE"/>
</dbReference>
<dbReference type="PANTHER" id="PTHR11406:SF23">
    <property type="entry name" value="PHOSPHOGLYCERATE KINASE 1, CHLOROPLASTIC-RELATED"/>
    <property type="match status" value="1"/>
</dbReference>
<evidence type="ECO:0000256" key="4">
    <source>
        <dbReference type="ARBA" id="ARBA00022741"/>
    </source>
</evidence>
<dbReference type="Gene3D" id="3.40.50.1260">
    <property type="entry name" value="Phosphoglycerate kinase, N-terminal domain"/>
    <property type="match status" value="2"/>
</dbReference>
<dbReference type="Pfam" id="PF00162">
    <property type="entry name" value="PGK"/>
    <property type="match status" value="1"/>
</dbReference>
<evidence type="ECO:0000256" key="8">
    <source>
        <dbReference type="RuleBase" id="RU000532"/>
    </source>
</evidence>
<dbReference type="InterPro" id="IPR015824">
    <property type="entry name" value="Phosphoglycerate_kinase_N"/>
</dbReference>
<feature type="binding site" evidence="7">
    <location>
        <begin position="333"/>
        <end position="336"/>
    </location>
    <ligand>
        <name>ATP</name>
        <dbReference type="ChEBI" id="CHEBI:30616"/>
    </ligand>
</feature>
<evidence type="ECO:0000313" key="9">
    <source>
        <dbReference type="EMBL" id="PIP86489.1"/>
    </source>
</evidence>
<dbReference type="GO" id="GO:0004618">
    <property type="term" value="F:phosphoglycerate kinase activity"/>
    <property type="evidence" value="ECO:0007669"/>
    <property type="project" value="UniProtKB-EC"/>
</dbReference>
<dbReference type="GO" id="GO:0005524">
    <property type="term" value="F:ATP binding"/>
    <property type="evidence" value="ECO:0007669"/>
    <property type="project" value="UniProtKB-KW"/>
</dbReference>
<dbReference type="GO" id="GO:0005829">
    <property type="term" value="C:cytosol"/>
    <property type="evidence" value="ECO:0007669"/>
    <property type="project" value="TreeGrafter"/>
</dbReference>
<dbReference type="GO" id="GO:0006096">
    <property type="term" value="P:glycolytic process"/>
    <property type="evidence" value="ECO:0007669"/>
    <property type="project" value="InterPro"/>
</dbReference>
<organism evidence="9 10">
    <name type="scientific">Candidatus Campbellbacteria bacterium CG22_combo_CG10-13_8_21_14_all_43_18</name>
    <dbReference type="NCBI Taxonomy" id="1974530"/>
    <lineage>
        <taxon>Bacteria</taxon>
        <taxon>Candidatus Campbelliibacteriota</taxon>
    </lineage>
</organism>
<dbReference type="InterPro" id="IPR001576">
    <property type="entry name" value="Phosphoglycerate_kinase"/>
</dbReference>
<reference evidence="9 10" key="1">
    <citation type="submission" date="2017-09" db="EMBL/GenBank/DDBJ databases">
        <title>Depth-based differentiation of microbial function through sediment-hosted aquifers and enrichment of novel symbionts in the deep terrestrial subsurface.</title>
        <authorList>
            <person name="Probst A.J."/>
            <person name="Ladd B."/>
            <person name="Jarett J.K."/>
            <person name="Geller-Mcgrath D.E."/>
            <person name="Sieber C.M."/>
            <person name="Emerson J.B."/>
            <person name="Anantharaman K."/>
            <person name="Thomas B.C."/>
            <person name="Malmstrom R."/>
            <person name="Stieglmeier M."/>
            <person name="Klingl A."/>
            <person name="Woyke T."/>
            <person name="Ryan C.M."/>
            <person name="Banfield J.F."/>
        </authorList>
    </citation>
    <scope>NUCLEOTIDE SEQUENCE [LARGE SCALE GENOMIC DNA]</scope>
    <source>
        <strain evidence="9">CG22_combo_CG10-13_8_21_14_all_43_18</strain>
    </source>
</reference>
<dbReference type="PROSITE" id="PS00111">
    <property type="entry name" value="PGLYCERATE_KINASE"/>
    <property type="match status" value="1"/>
</dbReference>
<dbReference type="PANTHER" id="PTHR11406">
    <property type="entry name" value="PHOSPHOGLYCERATE KINASE"/>
    <property type="match status" value="1"/>
</dbReference>
<sequence>MPKEIKSVREVSGLKGKKVILRSDLNVPIKNERVENDFRIRKSLETIKFLQEAGARVILIAHIHLPESRSLKPVFDVLKKNLNLVMSPEVLGPETDWLAGEMKDGDILLLENLRLDEREEKNDINFANSLSELGDIYVNDAFSVSHRKHASIVGLPTLLPSYSGLLFEEEIRRVSRVLDPPRPFLFILGGAKFDTKIPLIIKYLDKADFVYAAGALANDFFKLQGYEIGISMTSGMDFNLENYIKRENLYLPKDVTVRNDKGIFVKRPNEVLSTDHVLDIGTESIAELKNLISKSEFILWNGPLGDYEKGFRDGTIDLARAIIESPAQSVVGGGDTFAVISKLGLEKDFDFISTAGGALLFYLYDGTLPGIEALIPSQSS</sequence>
<dbReference type="EC" id="2.7.2.3" evidence="2 8"/>
<gene>
    <name evidence="9" type="primary">pgk</name>
    <name evidence="9" type="ORF">COW82_01785</name>
</gene>
<dbReference type="InterPro" id="IPR036043">
    <property type="entry name" value="Phosphoglycerate_kinase_sf"/>
</dbReference>
<keyword evidence="6 7" id="KW-0067">ATP-binding</keyword>
<comment type="similarity">
    <text evidence="8">Belongs to the phosphoglycerate kinase family.</text>
</comment>
<evidence type="ECO:0000256" key="1">
    <source>
        <dbReference type="ARBA" id="ARBA00000642"/>
    </source>
</evidence>
<dbReference type="Proteomes" id="UP000231276">
    <property type="component" value="Unassembled WGS sequence"/>
</dbReference>
<dbReference type="InterPro" id="IPR015911">
    <property type="entry name" value="Phosphoglycerate_kinase_CS"/>
</dbReference>
<feature type="binding site" evidence="7">
    <location>
        <position position="308"/>
    </location>
    <ligand>
        <name>ATP</name>
        <dbReference type="ChEBI" id="CHEBI:30616"/>
    </ligand>
</feature>